<evidence type="ECO:0000256" key="2">
    <source>
        <dbReference type="ARBA" id="ARBA00022771"/>
    </source>
</evidence>
<dbReference type="Proteomes" id="UP000837857">
    <property type="component" value="Chromosome 29"/>
</dbReference>
<proteinExistence type="predicted"/>
<evidence type="ECO:0000256" key="3">
    <source>
        <dbReference type="ARBA" id="ARBA00022833"/>
    </source>
</evidence>
<feature type="non-terminal residue" evidence="7">
    <location>
        <position position="266"/>
    </location>
</feature>
<feature type="domain" description="THAP-type" evidence="6">
    <location>
        <begin position="7"/>
        <end position="89"/>
    </location>
</feature>
<dbReference type="Pfam" id="PF05485">
    <property type="entry name" value="THAP"/>
    <property type="match status" value="1"/>
</dbReference>
<feature type="compositionally biased region" description="Low complexity" evidence="5">
    <location>
        <begin position="165"/>
        <end position="176"/>
    </location>
</feature>
<feature type="compositionally biased region" description="Polar residues" evidence="5">
    <location>
        <begin position="131"/>
        <end position="140"/>
    </location>
</feature>
<keyword evidence="1" id="KW-0479">Metal-binding</keyword>
<accession>A0ABN8IPY5</accession>
<sequence length="266" mass="30621">MPRKSDLKCYFGCIIDGPLHRFPIWTYPYEEKFNAWKAVLSVKTQGNENRYIYNNVRFCYRHFEKCFQLPSKLLTRNAVPTLYLENQAKEKRKSLRTVCVRNSKPATRESSRKKNYLSDAVEGAIPHIKTETPSASSPNPEEQDGEDNEPKDADQNASPEPPTSSPRIPRSSTPQSDPNRRISSVSPKKKYRRDSNKGAGEMFGVYTKSKMRKKIDDEESTNIKANKMFLLSLLPAMNCMTPTQIRSFKRVVIELKDRLLNLPPDR</sequence>
<dbReference type="SUPFAM" id="SSF57716">
    <property type="entry name" value="Glucocorticoid receptor-like (DNA-binding domain)"/>
    <property type="match status" value="1"/>
</dbReference>
<name>A0ABN8IPY5_9NEOP</name>
<evidence type="ECO:0000256" key="5">
    <source>
        <dbReference type="SAM" id="MobiDB-lite"/>
    </source>
</evidence>
<keyword evidence="8" id="KW-1185">Reference proteome</keyword>
<evidence type="ECO:0000256" key="1">
    <source>
        <dbReference type="ARBA" id="ARBA00022723"/>
    </source>
</evidence>
<reference evidence="7" key="1">
    <citation type="submission" date="2022-03" db="EMBL/GenBank/DDBJ databases">
        <authorList>
            <person name="Martin H S."/>
        </authorList>
    </citation>
    <scope>NUCLEOTIDE SEQUENCE</scope>
</reference>
<evidence type="ECO:0000259" key="6">
    <source>
        <dbReference type="SMART" id="SM00980"/>
    </source>
</evidence>
<organism evidence="7 8">
    <name type="scientific">Iphiclides podalirius</name>
    <name type="common">scarce swallowtail</name>
    <dbReference type="NCBI Taxonomy" id="110791"/>
    <lineage>
        <taxon>Eukaryota</taxon>
        <taxon>Metazoa</taxon>
        <taxon>Ecdysozoa</taxon>
        <taxon>Arthropoda</taxon>
        <taxon>Hexapoda</taxon>
        <taxon>Insecta</taxon>
        <taxon>Pterygota</taxon>
        <taxon>Neoptera</taxon>
        <taxon>Endopterygota</taxon>
        <taxon>Lepidoptera</taxon>
        <taxon>Glossata</taxon>
        <taxon>Ditrysia</taxon>
        <taxon>Papilionoidea</taxon>
        <taxon>Papilionidae</taxon>
        <taxon>Papilioninae</taxon>
        <taxon>Iphiclides</taxon>
    </lineage>
</organism>
<gene>
    <name evidence="7" type="ORF">IPOD504_LOCUS11768</name>
</gene>
<feature type="region of interest" description="Disordered" evidence="5">
    <location>
        <begin position="94"/>
        <end position="202"/>
    </location>
</feature>
<keyword evidence="3" id="KW-0862">Zinc</keyword>
<keyword evidence="2" id="KW-0863">Zinc-finger</keyword>
<dbReference type="SMART" id="SM00980">
    <property type="entry name" value="THAP"/>
    <property type="match status" value="1"/>
</dbReference>
<keyword evidence="4" id="KW-0238">DNA-binding</keyword>
<dbReference type="InterPro" id="IPR006612">
    <property type="entry name" value="THAP_Znf"/>
</dbReference>
<evidence type="ECO:0000313" key="8">
    <source>
        <dbReference type="Proteomes" id="UP000837857"/>
    </source>
</evidence>
<protein>
    <recommendedName>
        <fullName evidence="6">THAP-type domain-containing protein</fullName>
    </recommendedName>
</protein>
<evidence type="ECO:0000313" key="7">
    <source>
        <dbReference type="EMBL" id="CAH2062202.1"/>
    </source>
</evidence>
<evidence type="ECO:0000256" key="4">
    <source>
        <dbReference type="ARBA" id="ARBA00023125"/>
    </source>
</evidence>
<dbReference type="EMBL" id="OW152841">
    <property type="protein sequence ID" value="CAH2062202.1"/>
    <property type="molecule type" value="Genomic_DNA"/>
</dbReference>